<accession>A0A1H3QSV2</accession>
<keyword evidence="1 3" id="KW-0808">Transferase</keyword>
<evidence type="ECO:0000313" key="3">
    <source>
        <dbReference type="EMBL" id="SDZ15799.1"/>
    </source>
</evidence>
<dbReference type="EMBL" id="FNPV01000010">
    <property type="protein sequence ID" value="SDZ15799.1"/>
    <property type="molecule type" value="Genomic_DNA"/>
</dbReference>
<protein>
    <submittedName>
        <fullName evidence="3">Demethylmenaquinone methyltransferase / 2-methoxy-6-polyprenyl-1,4-benzoquinol methylase</fullName>
    </submittedName>
</protein>
<evidence type="ECO:0000259" key="2">
    <source>
        <dbReference type="Pfam" id="PF13649"/>
    </source>
</evidence>
<dbReference type="OrthoDB" id="7365827at2"/>
<evidence type="ECO:0000256" key="1">
    <source>
        <dbReference type="ARBA" id="ARBA00022679"/>
    </source>
</evidence>
<dbReference type="GO" id="GO:0032259">
    <property type="term" value="P:methylation"/>
    <property type="evidence" value="ECO:0007669"/>
    <property type="project" value="UniProtKB-KW"/>
</dbReference>
<name>A0A1H3QSV2_9FIRM</name>
<sequence length="201" mass="23057">MTKTEKERAFFNEKAATWDQQVVHNPEKISAILDTIGIQKGDRILDVGCGTGVLTPYLLEKLQGEGWILAMDLAEEMIKRAKEKYSDPQIEYRRGNVLEDLEDETFHHIICYSMFPHFENKEEAIHQMKKHLKEKGTLTIAHSNSREEINGVHKKQAATIVAEDRLPSEETLTAFGKEVGLEKEHVIDSSEYFVVMLRNTE</sequence>
<dbReference type="Pfam" id="PF13649">
    <property type="entry name" value="Methyltransf_25"/>
    <property type="match status" value="1"/>
</dbReference>
<evidence type="ECO:0000313" key="4">
    <source>
        <dbReference type="Proteomes" id="UP000199230"/>
    </source>
</evidence>
<dbReference type="Proteomes" id="UP000199230">
    <property type="component" value="Unassembled WGS sequence"/>
</dbReference>
<dbReference type="PANTHER" id="PTHR43861">
    <property type="entry name" value="TRANS-ACONITATE 2-METHYLTRANSFERASE-RELATED"/>
    <property type="match status" value="1"/>
</dbReference>
<dbReference type="SUPFAM" id="SSF53335">
    <property type="entry name" value="S-adenosyl-L-methionine-dependent methyltransferases"/>
    <property type="match status" value="1"/>
</dbReference>
<keyword evidence="3" id="KW-0489">Methyltransferase</keyword>
<organism evidence="3 4">
    <name type="scientific">Tindallia californiensis</name>
    <dbReference type="NCBI Taxonomy" id="159292"/>
    <lineage>
        <taxon>Bacteria</taxon>
        <taxon>Bacillati</taxon>
        <taxon>Bacillota</taxon>
        <taxon>Clostridia</taxon>
        <taxon>Peptostreptococcales</taxon>
        <taxon>Tindalliaceae</taxon>
        <taxon>Tindallia</taxon>
    </lineage>
</organism>
<dbReference type="AlphaFoldDB" id="A0A1H3QSV2"/>
<dbReference type="GO" id="GO:0008168">
    <property type="term" value="F:methyltransferase activity"/>
    <property type="evidence" value="ECO:0007669"/>
    <property type="project" value="UniProtKB-KW"/>
</dbReference>
<keyword evidence="4" id="KW-1185">Reference proteome</keyword>
<feature type="domain" description="Methyltransferase" evidence="2">
    <location>
        <begin position="44"/>
        <end position="136"/>
    </location>
</feature>
<dbReference type="CDD" id="cd02440">
    <property type="entry name" value="AdoMet_MTases"/>
    <property type="match status" value="1"/>
</dbReference>
<dbReference type="Gene3D" id="3.40.50.150">
    <property type="entry name" value="Vaccinia Virus protein VP39"/>
    <property type="match status" value="1"/>
</dbReference>
<gene>
    <name evidence="3" type="ORF">SAMN05192546_11064</name>
</gene>
<dbReference type="STRING" id="159292.SAMN05192546_11064"/>
<proteinExistence type="predicted"/>
<dbReference type="InterPro" id="IPR029063">
    <property type="entry name" value="SAM-dependent_MTases_sf"/>
</dbReference>
<reference evidence="3 4" key="1">
    <citation type="submission" date="2016-10" db="EMBL/GenBank/DDBJ databases">
        <authorList>
            <person name="de Groot N.N."/>
        </authorList>
    </citation>
    <scope>NUCLEOTIDE SEQUENCE [LARGE SCALE GENOMIC DNA]</scope>
    <source>
        <strain evidence="3 4">APO</strain>
    </source>
</reference>
<dbReference type="RefSeq" id="WP_093315124.1">
    <property type="nucleotide sequence ID" value="NZ_FNPV01000010.1"/>
</dbReference>
<dbReference type="InterPro" id="IPR041698">
    <property type="entry name" value="Methyltransf_25"/>
</dbReference>